<feature type="compositionally biased region" description="Basic and acidic residues" evidence="1">
    <location>
        <begin position="1"/>
        <end position="11"/>
    </location>
</feature>
<sequence length="30" mass="3564">MYSERPAKLDEPDIDELSEDFTPKRACHRN</sequence>
<comment type="caution">
    <text evidence="2">The sequence shown here is derived from an EMBL/GenBank/DDBJ whole genome shotgun (WGS) entry which is preliminary data.</text>
</comment>
<dbReference type="Proteomes" id="UP000003861">
    <property type="component" value="Unassembled WGS sequence"/>
</dbReference>
<evidence type="ECO:0000313" key="2">
    <source>
        <dbReference type="EMBL" id="ERJ07349.1"/>
    </source>
</evidence>
<protein>
    <submittedName>
        <fullName evidence="2">Uncharacterized protein</fullName>
    </submittedName>
</protein>
<feature type="region of interest" description="Disordered" evidence="1">
    <location>
        <begin position="1"/>
        <end position="30"/>
    </location>
</feature>
<dbReference type="AlphaFoldDB" id="U2FGJ0"/>
<proteinExistence type="predicted"/>
<gene>
    <name evidence="2" type="ORF">HLRTI_000390</name>
</gene>
<evidence type="ECO:0000256" key="1">
    <source>
        <dbReference type="SAM" id="MobiDB-lite"/>
    </source>
</evidence>
<feature type="non-terminal residue" evidence="2">
    <location>
        <position position="30"/>
    </location>
</feature>
<accession>U2FGJ0</accession>
<evidence type="ECO:0000313" key="3">
    <source>
        <dbReference type="Proteomes" id="UP000003861"/>
    </source>
</evidence>
<dbReference type="EMBL" id="AFNT02000003">
    <property type="protein sequence ID" value="ERJ07349.1"/>
    <property type="molecule type" value="Genomic_DNA"/>
</dbReference>
<reference evidence="2 3" key="2">
    <citation type="journal article" date="2013" name="PLoS ONE">
        <title>INDIGO - INtegrated Data Warehouse of MIcrobial GenOmes with Examples from the Red Sea Extremophiles.</title>
        <authorList>
            <person name="Alam I."/>
            <person name="Antunes A."/>
            <person name="Kamau A.A."/>
            <person name="Ba Alawi W."/>
            <person name="Kalkatawi M."/>
            <person name="Stingl U."/>
            <person name="Bajic V.B."/>
        </authorList>
    </citation>
    <scope>NUCLEOTIDE SEQUENCE [LARGE SCALE GENOMIC DNA]</scope>
    <source>
        <strain evidence="2 3">SARL4B</strain>
    </source>
</reference>
<organism evidence="2 3">
    <name type="scientific">Halorhabdus tiamatea SARL4B</name>
    <dbReference type="NCBI Taxonomy" id="1033806"/>
    <lineage>
        <taxon>Archaea</taxon>
        <taxon>Methanobacteriati</taxon>
        <taxon>Methanobacteriota</taxon>
        <taxon>Stenosarchaea group</taxon>
        <taxon>Halobacteria</taxon>
        <taxon>Halobacteriales</taxon>
        <taxon>Haloarculaceae</taxon>
        <taxon>Halorhabdus</taxon>
    </lineage>
</organism>
<reference evidence="2 3" key="1">
    <citation type="journal article" date="2011" name="J. Bacteriol.">
        <title>Genome sequence of Halorhabdus tiamatea, the first archaeon isolated from a deep-sea anoxic brine lake.</title>
        <authorList>
            <person name="Antunes A."/>
            <person name="Alam I."/>
            <person name="Bajic V.B."/>
            <person name="Stingl U."/>
        </authorList>
    </citation>
    <scope>NUCLEOTIDE SEQUENCE [LARGE SCALE GENOMIC DNA]</scope>
    <source>
        <strain evidence="2 3">SARL4B</strain>
    </source>
</reference>
<name>U2FGJ0_9EURY</name>